<keyword evidence="1" id="KW-0812">Transmembrane</keyword>
<comment type="caution">
    <text evidence="2">The sequence shown here is derived from an EMBL/GenBank/DDBJ whole genome shotgun (WGS) entry which is preliminary data.</text>
</comment>
<feature type="transmembrane region" description="Helical" evidence="1">
    <location>
        <begin position="46"/>
        <end position="72"/>
    </location>
</feature>
<accession>A0A218ZA84</accession>
<dbReference type="Proteomes" id="UP000242519">
    <property type="component" value="Unassembled WGS sequence"/>
</dbReference>
<evidence type="ECO:0000256" key="1">
    <source>
        <dbReference type="SAM" id="Phobius"/>
    </source>
</evidence>
<feature type="transmembrane region" description="Helical" evidence="1">
    <location>
        <begin position="79"/>
        <end position="102"/>
    </location>
</feature>
<sequence length="103" mass="10052">MVRSNWILVLGGPATLASSSIAASLALNILFPFAPSPFGLDPFAPIAAAASIPSAFAIAAAAIVSLFISLAFAVAAPVLAAASAALAPIALIVPLAFAPAIAR</sequence>
<keyword evidence="1" id="KW-0472">Membrane</keyword>
<protein>
    <submittedName>
        <fullName evidence="2">Uncharacterized protein</fullName>
    </submittedName>
</protein>
<proteinExistence type="predicted"/>
<keyword evidence="3" id="KW-1185">Reference proteome</keyword>
<evidence type="ECO:0000313" key="3">
    <source>
        <dbReference type="Proteomes" id="UP000242519"/>
    </source>
</evidence>
<dbReference type="EMBL" id="MZNU01000086">
    <property type="protein sequence ID" value="OWP04957.1"/>
    <property type="molecule type" value="Genomic_DNA"/>
</dbReference>
<keyword evidence="1" id="KW-1133">Transmembrane helix</keyword>
<dbReference type="AlphaFoldDB" id="A0A218ZA84"/>
<evidence type="ECO:0000313" key="2">
    <source>
        <dbReference type="EMBL" id="OWP04957.1"/>
    </source>
</evidence>
<reference evidence="2 3" key="1">
    <citation type="submission" date="2017-04" db="EMBL/GenBank/DDBJ databases">
        <title>Draft genome sequence of Marssonina coronaria NL1: causal agent of apple blotch.</title>
        <authorList>
            <person name="Cheng Q."/>
        </authorList>
    </citation>
    <scope>NUCLEOTIDE SEQUENCE [LARGE SCALE GENOMIC DNA]</scope>
    <source>
        <strain evidence="2 3">NL1</strain>
    </source>
</reference>
<dbReference type="InParanoid" id="A0A218ZA84"/>
<organism evidence="2 3">
    <name type="scientific">Diplocarpon coronariae</name>
    <dbReference type="NCBI Taxonomy" id="2795749"/>
    <lineage>
        <taxon>Eukaryota</taxon>
        <taxon>Fungi</taxon>
        <taxon>Dikarya</taxon>
        <taxon>Ascomycota</taxon>
        <taxon>Pezizomycotina</taxon>
        <taxon>Leotiomycetes</taxon>
        <taxon>Helotiales</taxon>
        <taxon>Drepanopezizaceae</taxon>
        <taxon>Diplocarpon</taxon>
    </lineage>
</organism>
<name>A0A218ZA84_9HELO</name>
<gene>
    <name evidence="2" type="ORF">B2J93_7258</name>
</gene>